<evidence type="ECO:0000313" key="6">
    <source>
        <dbReference type="Proteomes" id="UP000477911"/>
    </source>
</evidence>
<evidence type="ECO:0000256" key="3">
    <source>
        <dbReference type="RuleBase" id="RU000363"/>
    </source>
</evidence>
<keyword evidence="2" id="KW-0560">Oxidoreductase</keyword>
<dbReference type="InterPro" id="IPR057326">
    <property type="entry name" value="KR_dom"/>
</dbReference>
<dbReference type="PRINTS" id="PR00080">
    <property type="entry name" value="SDRFAMILY"/>
</dbReference>
<comment type="caution">
    <text evidence="5">The sequence shown here is derived from an EMBL/GenBank/DDBJ whole genome shotgun (WGS) entry which is preliminary data.</text>
</comment>
<proteinExistence type="inferred from homology"/>
<dbReference type="InterPro" id="IPR020904">
    <property type="entry name" value="Sc_DH/Rdtase_CS"/>
</dbReference>
<dbReference type="Pfam" id="PF00106">
    <property type="entry name" value="adh_short"/>
    <property type="match status" value="1"/>
</dbReference>
<feature type="domain" description="Ketoreductase" evidence="4">
    <location>
        <begin position="2"/>
        <end position="173"/>
    </location>
</feature>
<dbReference type="PANTHER" id="PTHR42901">
    <property type="entry name" value="ALCOHOL DEHYDROGENASE"/>
    <property type="match status" value="1"/>
</dbReference>
<dbReference type="Proteomes" id="UP000477911">
    <property type="component" value="Unassembled WGS sequence"/>
</dbReference>
<evidence type="ECO:0000256" key="1">
    <source>
        <dbReference type="ARBA" id="ARBA00006484"/>
    </source>
</evidence>
<dbReference type="RefSeq" id="WP_160893638.1">
    <property type="nucleotide sequence ID" value="NZ_WUMU01000006.1"/>
</dbReference>
<keyword evidence="6" id="KW-1185">Reference proteome</keyword>
<organism evidence="5 6">
    <name type="scientific">Pseudooceanicola albus</name>
    <dbReference type="NCBI Taxonomy" id="2692189"/>
    <lineage>
        <taxon>Bacteria</taxon>
        <taxon>Pseudomonadati</taxon>
        <taxon>Pseudomonadota</taxon>
        <taxon>Alphaproteobacteria</taxon>
        <taxon>Rhodobacterales</taxon>
        <taxon>Paracoccaceae</taxon>
        <taxon>Pseudooceanicola</taxon>
    </lineage>
</organism>
<dbReference type="PROSITE" id="PS00061">
    <property type="entry name" value="ADH_SHORT"/>
    <property type="match status" value="1"/>
</dbReference>
<dbReference type="InterPro" id="IPR002347">
    <property type="entry name" value="SDR_fam"/>
</dbReference>
<evidence type="ECO:0000256" key="2">
    <source>
        <dbReference type="ARBA" id="ARBA00023002"/>
    </source>
</evidence>
<dbReference type="PANTHER" id="PTHR42901:SF1">
    <property type="entry name" value="ALCOHOL DEHYDROGENASE"/>
    <property type="match status" value="1"/>
</dbReference>
<dbReference type="AlphaFoldDB" id="A0A6L7G1T7"/>
<protein>
    <submittedName>
        <fullName evidence="5">SDR family NAD(P)-dependent oxidoreductase</fullName>
    </submittedName>
</protein>
<accession>A0A6L7G1T7</accession>
<dbReference type="EMBL" id="WUMU01000006">
    <property type="protein sequence ID" value="MXN17869.1"/>
    <property type="molecule type" value="Genomic_DNA"/>
</dbReference>
<dbReference type="SMART" id="SM00822">
    <property type="entry name" value="PKS_KR"/>
    <property type="match status" value="1"/>
</dbReference>
<dbReference type="GO" id="GO:0016491">
    <property type="term" value="F:oxidoreductase activity"/>
    <property type="evidence" value="ECO:0007669"/>
    <property type="project" value="UniProtKB-KW"/>
</dbReference>
<reference evidence="5 6" key="1">
    <citation type="submission" date="2019-12" db="EMBL/GenBank/DDBJ databases">
        <authorList>
            <person name="Li M."/>
        </authorList>
    </citation>
    <scope>NUCLEOTIDE SEQUENCE [LARGE SCALE GENOMIC DNA]</scope>
    <source>
        <strain evidence="5 6">GBMRC 2024</strain>
    </source>
</reference>
<dbReference type="SUPFAM" id="SSF51735">
    <property type="entry name" value="NAD(P)-binding Rossmann-fold domains"/>
    <property type="match status" value="1"/>
</dbReference>
<dbReference type="Gene3D" id="3.40.50.720">
    <property type="entry name" value="NAD(P)-binding Rossmann-like Domain"/>
    <property type="match status" value="1"/>
</dbReference>
<dbReference type="InterPro" id="IPR036291">
    <property type="entry name" value="NAD(P)-bd_dom_sf"/>
</dbReference>
<dbReference type="PRINTS" id="PR00081">
    <property type="entry name" value="GDHRDH"/>
</dbReference>
<gene>
    <name evidence="5" type="ORF">GR170_08485</name>
</gene>
<evidence type="ECO:0000313" key="5">
    <source>
        <dbReference type="EMBL" id="MXN17869.1"/>
    </source>
</evidence>
<name>A0A6L7G1T7_9RHOB</name>
<sequence>MKTALVTGATSGVGRAIVEALREQGYQVLAQGRNPEALEALAQHENVTPLALELSDPEGVRTALGTARIDVLVCNAGIMPTPGPFPEIDPAEIARAIEVNITSQLTLTRLLVPGMCARGHGHIVFTGSISGHAPYAGMALYCATKAALGGFAQALRLDLADRGVRVTEIVAGRIETALYRDVLPEETRAGMYRPGTTLFPEDVARMVATVLDLPAHVDVSRFDIVPARLTPLKETMK</sequence>
<evidence type="ECO:0000259" key="4">
    <source>
        <dbReference type="SMART" id="SM00822"/>
    </source>
</evidence>
<comment type="similarity">
    <text evidence="1 3">Belongs to the short-chain dehydrogenases/reductases (SDR) family.</text>
</comment>